<sequence>MTENFFILMNGIKNSSLNFPTVLIYSGLDDLSFSLCKKVLKKNCRVRIFSTDKKSWRLALNQEQLRNTKISSVSFGEEVPSPSYIIYLLNRYKLADKKSSKFQKQEARIVSSVINLAKKSKTKALFLLPLHEKTKDLLSDLYEKLGKDFLKSAEANVILLGQTLGLYHLPSEQDVFDTMTREALRGDAVNVPTGEAPLSSSDSTAEAVLKILFSFGGPQEISIVGPEISFPNYFQKLLLLNPKLIARETQNTYLESPALGQKIVVAPPNDEELLEAFEPLVKRAQLGKGRLKFFKKTKRALAYFLFSLLLIFVLPYLVLLSGIGFLFGAAVLAQNQRLEEAQRLVILSQKVAMTSKSGFSTLTRVPLAHGFFRVGLSASDILTRGAEIGKHSLLIFRRSQGVAETLLSDTYQEEKPAPEDIFLELDYIYRELGFLQGEIGGLGEKLPSWVNLDGLLATISGVKEKVYWAGEVASEASWILGDDSKRVYLVLLQNNMELRPTGGYIGSFALVSVEGGKLIDFEVQDVFSADGQLKGHVEPPLPIKKYLGEAGWFLRDSNWDPEFSVSAQRAEWFLDKEIGVSVDGVIGVDLEAVKKLLDVTGEIELVDFSKKISSKNLFEETRSQIEENFFPGSIRKASFLTALSSSLLNKLSESGNANRFQLGKAVISGLEERNIQIFLHNARALRAIEGLGWEGGLPDNSCTAPCLGDWLGIAEANLGVNKTNYFIQRKVELSVTLEPNQVKRNLTIIWKNTAPEELGEEGRYEAYVRVLVPKGVVFGGGQKRIDKSIVTFSPDQDIVRAHQEAGTIIEVFPGESASLSFNWISPAPWNSEEGEYKLTIRKQAGTAADPWDIRIENILGKAILQDPSFGLTGPAEFGYNTFLARDFVSRVYW</sequence>
<keyword evidence="1" id="KW-0472">Membrane</keyword>
<protein>
    <recommendedName>
        <fullName evidence="4">Tetratricopeptide TPR_2 repeat protein</fullName>
    </recommendedName>
</protein>
<evidence type="ECO:0008006" key="4">
    <source>
        <dbReference type="Google" id="ProtNLM"/>
    </source>
</evidence>
<proteinExistence type="predicted"/>
<keyword evidence="1" id="KW-0812">Transmembrane</keyword>
<evidence type="ECO:0000313" key="3">
    <source>
        <dbReference type="Proteomes" id="UP000034653"/>
    </source>
</evidence>
<dbReference type="Pfam" id="PF13196">
    <property type="entry name" value="DUF4012"/>
    <property type="match status" value="1"/>
</dbReference>
<reference evidence="2 3" key="1">
    <citation type="journal article" date="2015" name="Nature">
        <title>rRNA introns, odd ribosomes, and small enigmatic genomes across a large radiation of phyla.</title>
        <authorList>
            <person name="Brown C.T."/>
            <person name="Hug L.A."/>
            <person name="Thomas B.C."/>
            <person name="Sharon I."/>
            <person name="Castelle C.J."/>
            <person name="Singh A."/>
            <person name="Wilkins M.J."/>
            <person name="Williams K.H."/>
            <person name="Banfield J.F."/>
        </authorList>
    </citation>
    <scope>NUCLEOTIDE SEQUENCE [LARGE SCALE GENOMIC DNA]</scope>
</reference>
<dbReference type="InterPro" id="IPR025101">
    <property type="entry name" value="DUF4012"/>
</dbReference>
<evidence type="ECO:0000313" key="2">
    <source>
        <dbReference type="EMBL" id="KKU12409.1"/>
    </source>
</evidence>
<dbReference type="EMBL" id="LCLG01000001">
    <property type="protein sequence ID" value="KKU12409.1"/>
    <property type="molecule type" value="Genomic_DNA"/>
</dbReference>
<feature type="transmembrane region" description="Helical" evidence="1">
    <location>
        <begin position="300"/>
        <end position="333"/>
    </location>
</feature>
<dbReference type="Proteomes" id="UP000034653">
    <property type="component" value="Unassembled WGS sequence"/>
</dbReference>
<evidence type="ECO:0000256" key="1">
    <source>
        <dbReference type="SAM" id="Phobius"/>
    </source>
</evidence>
<gene>
    <name evidence="2" type="ORF">UX19_C0001G0013</name>
</gene>
<name>A0A0G1MVZ0_9BACT</name>
<organism evidence="2 3">
    <name type="scientific">Candidatus Woesebacteria bacterium GW2011_GWA1_45_8</name>
    <dbReference type="NCBI Taxonomy" id="1618559"/>
    <lineage>
        <taxon>Bacteria</taxon>
        <taxon>Candidatus Woeseibacteriota</taxon>
    </lineage>
</organism>
<keyword evidence="1" id="KW-1133">Transmembrane helix</keyword>
<dbReference type="AlphaFoldDB" id="A0A0G1MVZ0"/>
<comment type="caution">
    <text evidence="2">The sequence shown here is derived from an EMBL/GenBank/DDBJ whole genome shotgun (WGS) entry which is preliminary data.</text>
</comment>
<accession>A0A0G1MVZ0</accession>